<dbReference type="AlphaFoldDB" id="A0A101CKB3"/>
<reference evidence="1 2" key="1">
    <citation type="submission" date="2015-10" db="EMBL/GenBank/DDBJ databases">
        <title>Genome sequence of Chryseobacterium greenlandense.</title>
        <authorList>
            <person name="Newman J."/>
            <person name="Fischer K."/>
            <person name="Miller J."/>
        </authorList>
    </citation>
    <scope>NUCLEOTIDE SEQUENCE [LARGE SCALE GENOMIC DNA]</scope>
    <source>
        <strain evidence="1 2">UMB34</strain>
    </source>
</reference>
<evidence type="ECO:0000313" key="2">
    <source>
        <dbReference type="Proteomes" id="UP000054388"/>
    </source>
</evidence>
<evidence type="ECO:0008006" key="3">
    <source>
        <dbReference type="Google" id="ProtNLM"/>
    </source>
</evidence>
<protein>
    <recommendedName>
        <fullName evidence="3">Tox-MPTase4 domain-containing protein</fullName>
    </recommendedName>
</protein>
<gene>
    <name evidence="1" type="ORF">AR686_03320</name>
</gene>
<dbReference type="EMBL" id="LMAI01000002">
    <property type="protein sequence ID" value="KUJ57798.1"/>
    <property type="molecule type" value="Genomic_DNA"/>
</dbReference>
<proteinExistence type="predicted"/>
<name>A0A101CKB3_9FLAO</name>
<organism evidence="1 2">
    <name type="scientific">Chryseobacterium aquaticum subsp. greenlandense</name>
    <dbReference type="NCBI Taxonomy" id="345663"/>
    <lineage>
        <taxon>Bacteria</taxon>
        <taxon>Pseudomonadati</taxon>
        <taxon>Bacteroidota</taxon>
        <taxon>Flavobacteriia</taxon>
        <taxon>Flavobacteriales</taxon>
        <taxon>Weeksellaceae</taxon>
        <taxon>Chryseobacterium group</taxon>
        <taxon>Chryseobacterium</taxon>
    </lineage>
</organism>
<dbReference type="Proteomes" id="UP000054388">
    <property type="component" value="Unassembled WGS sequence"/>
</dbReference>
<dbReference type="RefSeq" id="WP_059135743.1">
    <property type="nucleotide sequence ID" value="NZ_LMAI01000002.1"/>
</dbReference>
<evidence type="ECO:0000313" key="1">
    <source>
        <dbReference type="EMBL" id="KUJ57798.1"/>
    </source>
</evidence>
<accession>A0A101CKB3</accession>
<comment type="caution">
    <text evidence="1">The sequence shown here is derived from an EMBL/GenBank/DDBJ whole genome shotgun (WGS) entry which is preliminary data.</text>
</comment>
<sequence length="147" mass="17601">MVRYFKSRRVGACFDGWDIPPTIWIRNDVTDLEMFHECMHFEDYLRRGRTNYLTGEQIIEIPENRKFEEFEKLLLTRKIPKKDRLISTYVKEKYVYDKILEEQDRWLDLFGKGRFSPQDMRLSKANIDDASNACKKAGIDVNKIVIK</sequence>